<dbReference type="Pfam" id="PF13442">
    <property type="entry name" value="Cytochrome_CBB3"/>
    <property type="match status" value="1"/>
</dbReference>
<dbReference type="InterPro" id="IPR036909">
    <property type="entry name" value="Cyt_c-like_dom_sf"/>
</dbReference>
<dbReference type="STRING" id="428992.SAMN05216272_11060"/>
<gene>
    <name evidence="7" type="ORF">SAMN05216272_11060</name>
</gene>
<evidence type="ECO:0000256" key="5">
    <source>
        <dbReference type="SAM" id="SignalP"/>
    </source>
</evidence>
<dbReference type="PROSITE" id="PS51007">
    <property type="entry name" value="CYTC"/>
    <property type="match status" value="1"/>
</dbReference>
<evidence type="ECO:0000256" key="2">
    <source>
        <dbReference type="ARBA" id="ARBA00022723"/>
    </source>
</evidence>
<evidence type="ECO:0000313" key="8">
    <source>
        <dbReference type="Proteomes" id="UP000199636"/>
    </source>
</evidence>
<dbReference type="OrthoDB" id="8689082at2"/>
<proteinExistence type="predicted"/>
<dbReference type="Proteomes" id="UP000199636">
    <property type="component" value="Unassembled WGS sequence"/>
</dbReference>
<feature type="domain" description="Cytochrome c" evidence="6">
    <location>
        <begin position="18"/>
        <end position="110"/>
    </location>
</feature>
<evidence type="ECO:0000256" key="3">
    <source>
        <dbReference type="ARBA" id="ARBA00023004"/>
    </source>
</evidence>
<evidence type="ECO:0000256" key="1">
    <source>
        <dbReference type="ARBA" id="ARBA00022617"/>
    </source>
</evidence>
<sequence length="110" mass="11861">MKHSCGVLLALVACSALAAGPNGEQLFHDNCSVCHGERGMGGSAPKLVGDASEWKPKLFERAVLKGIDDAGKPLKTPMPHWQLASFKTDNGRQPSKAEVDAIQHYLHEQK</sequence>
<dbReference type="AlphaFoldDB" id="A0A1G8KZV9"/>
<keyword evidence="2 4" id="KW-0479">Metal-binding</keyword>
<keyword evidence="5" id="KW-0732">Signal</keyword>
<dbReference type="InterPro" id="IPR009056">
    <property type="entry name" value="Cyt_c-like_dom"/>
</dbReference>
<organism evidence="7 8">
    <name type="scientific">Pseudomonas panipatensis</name>
    <dbReference type="NCBI Taxonomy" id="428992"/>
    <lineage>
        <taxon>Bacteria</taxon>
        <taxon>Pseudomonadati</taxon>
        <taxon>Pseudomonadota</taxon>
        <taxon>Gammaproteobacteria</taxon>
        <taxon>Pseudomonadales</taxon>
        <taxon>Pseudomonadaceae</taxon>
        <taxon>Pseudomonas</taxon>
    </lineage>
</organism>
<feature type="chain" id="PRO_5011701394" evidence="5">
    <location>
        <begin position="19"/>
        <end position="110"/>
    </location>
</feature>
<evidence type="ECO:0000259" key="6">
    <source>
        <dbReference type="PROSITE" id="PS51007"/>
    </source>
</evidence>
<name>A0A1G8KZV9_9PSED</name>
<dbReference type="RefSeq" id="WP_090266180.1">
    <property type="nucleotide sequence ID" value="NZ_FNDS01000010.1"/>
</dbReference>
<evidence type="ECO:0000313" key="7">
    <source>
        <dbReference type="EMBL" id="SDI48913.1"/>
    </source>
</evidence>
<dbReference type="GO" id="GO:0046872">
    <property type="term" value="F:metal ion binding"/>
    <property type="evidence" value="ECO:0007669"/>
    <property type="project" value="UniProtKB-KW"/>
</dbReference>
<dbReference type="EMBL" id="FNDS01000010">
    <property type="protein sequence ID" value="SDI48913.1"/>
    <property type="molecule type" value="Genomic_DNA"/>
</dbReference>
<dbReference type="GO" id="GO:0009055">
    <property type="term" value="F:electron transfer activity"/>
    <property type="evidence" value="ECO:0007669"/>
    <property type="project" value="InterPro"/>
</dbReference>
<keyword evidence="8" id="KW-1185">Reference proteome</keyword>
<dbReference type="SUPFAM" id="SSF46626">
    <property type="entry name" value="Cytochrome c"/>
    <property type="match status" value="1"/>
</dbReference>
<dbReference type="GO" id="GO:0020037">
    <property type="term" value="F:heme binding"/>
    <property type="evidence" value="ECO:0007669"/>
    <property type="project" value="InterPro"/>
</dbReference>
<accession>A0A1G8KZV9</accession>
<feature type="signal peptide" evidence="5">
    <location>
        <begin position="1"/>
        <end position="18"/>
    </location>
</feature>
<keyword evidence="1 4" id="KW-0349">Heme</keyword>
<protein>
    <submittedName>
        <fullName evidence="7">Cytochrome C oxidase, cbb3-type, subunit III</fullName>
    </submittedName>
</protein>
<evidence type="ECO:0000256" key="4">
    <source>
        <dbReference type="PROSITE-ProRule" id="PRU00433"/>
    </source>
</evidence>
<reference evidence="8" key="1">
    <citation type="submission" date="2016-10" db="EMBL/GenBank/DDBJ databases">
        <authorList>
            <person name="Varghese N."/>
            <person name="Submissions S."/>
        </authorList>
    </citation>
    <scope>NUCLEOTIDE SEQUENCE [LARGE SCALE GENOMIC DNA]</scope>
    <source>
        <strain evidence="8">CCM 7469</strain>
    </source>
</reference>
<keyword evidence="3 4" id="KW-0408">Iron</keyword>
<dbReference type="Gene3D" id="1.10.760.10">
    <property type="entry name" value="Cytochrome c-like domain"/>
    <property type="match status" value="1"/>
</dbReference>